<keyword evidence="5" id="KW-0769">Symport</keyword>
<evidence type="ECO:0000313" key="17">
    <source>
        <dbReference type="EnsemblMetazoa" id="GMOY000319-PA"/>
    </source>
</evidence>
<feature type="binding site" evidence="15">
    <location>
        <position position="91"/>
    </location>
    <ligand>
        <name>Na(+)</name>
        <dbReference type="ChEBI" id="CHEBI:29101"/>
        <label>1</label>
    </ligand>
</feature>
<dbReference type="PANTHER" id="PTHR11616:SF321">
    <property type="entry name" value="SODIUM-DEPENDENT NUTRIENT AMINO ACID TRANSPORTER 1-RELATED"/>
    <property type="match status" value="1"/>
</dbReference>
<evidence type="ECO:0000256" key="9">
    <source>
        <dbReference type="ARBA" id="ARBA00023065"/>
    </source>
</evidence>
<dbReference type="EMBL" id="CCAG010005379">
    <property type="status" value="NOT_ANNOTATED_CDS"/>
    <property type="molecule type" value="Genomic_DNA"/>
</dbReference>
<evidence type="ECO:0000256" key="6">
    <source>
        <dbReference type="ARBA" id="ARBA00022970"/>
    </source>
</evidence>
<dbReference type="Pfam" id="PF00209">
    <property type="entry name" value="SNF"/>
    <property type="match status" value="1"/>
</dbReference>
<feature type="transmembrane region" description="Helical" evidence="16">
    <location>
        <begin position="26"/>
        <end position="46"/>
    </location>
</feature>
<keyword evidence="8 15" id="KW-0915">Sodium</keyword>
<keyword evidence="7 16" id="KW-1133">Transmembrane helix</keyword>
<evidence type="ECO:0000256" key="14">
    <source>
        <dbReference type="ARBA" id="ARBA00040215"/>
    </source>
</evidence>
<evidence type="ECO:0000256" key="4">
    <source>
        <dbReference type="ARBA" id="ARBA00022692"/>
    </source>
</evidence>
<evidence type="ECO:0000256" key="8">
    <source>
        <dbReference type="ARBA" id="ARBA00023053"/>
    </source>
</evidence>
<feature type="binding site" evidence="15">
    <location>
        <position position="95"/>
    </location>
    <ligand>
        <name>Na(+)</name>
        <dbReference type="ChEBI" id="CHEBI:29101"/>
        <label>1</label>
    </ligand>
</feature>
<evidence type="ECO:0000256" key="5">
    <source>
        <dbReference type="ARBA" id="ARBA00022847"/>
    </source>
</evidence>
<accession>A0A1B0F9Z9</accession>
<keyword evidence="11" id="KW-0325">Glycoprotein</keyword>
<reference evidence="17" key="1">
    <citation type="submission" date="2020-05" db="UniProtKB">
        <authorList>
            <consortium name="EnsemblMetazoa"/>
        </authorList>
    </citation>
    <scope>IDENTIFICATION</scope>
    <source>
        <strain evidence="17">Yale</strain>
    </source>
</reference>
<evidence type="ECO:0000256" key="16">
    <source>
        <dbReference type="SAM" id="Phobius"/>
    </source>
</evidence>
<feature type="transmembrane region" description="Helical" evidence="16">
    <location>
        <begin position="79"/>
        <end position="103"/>
    </location>
</feature>
<dbReference type="AlphaFoldDB" id="A0A1B0F9Z9"/>
<keyword evidence="3" id="KW-0813">Transport</keyword>
<dbReference type="GO" id="GO:0015179">
    <property type="term" value="F:L-amino acid transmembrane transporter activity"/>
    <property type="evidence" value="ECO:0007669"/>
    <property type="project" value="TreeGrafter"/>
</dbReference>
<dbReference type="PRINTS" id="PR00176">
    <property type="entry name" value="NANEUSMPORT"/>
</dbReference>
<proteinExistence type="inferred from homology"/>
<keyword evidence="10 16" id="KW-0472">Membrane</keyword>
<dbReference type="STRING" id="37546.A0A1B0F9Z9"/>
<name>A0A1B0F9Z9_GLOMM</name>
<comment type="similarity">
    <text evidence="2">Belongs to the sodium:neurotransmitter symporter (SNF) (TC 2.A.22) family.</text>
</comment>
<dbReference type="SUPFAM" id="SSF161070">
    <property type="entry name" value="SNF-like"/>
    <property type="match status" value="1"/>
</dbReference>
<evidence type="ECO:0000256" key="1">
    <source>
        <dbReference type="ARBA" id="ARBA00004141"/>
    </source>
</evidence>
<evidence type="ECO:0000256" key="12">
    <source>
        <dbReference type="ARBA" id="ARBA00023201"/>
    </source>
</evidence>
<dbReference type="GO" id="GO:0046872">
    <property type="term" value="F:metal ion binding"/>
    <property type="evidence" value="ECO:0007669"/>
    <property type="project" value="UniProtKB-KW"/>
</dbReference>
<keyword evidence="4 16" id="KW-0812">Transmembrane</keyword>
<evidence type="ECO:0000256" key="3">
    <source>
        <dbReference type="ARBA" id="ARBA00022448"/>
    </source>
</evidence>
<evidence type="ECO:0000256" key="10">
    <source>
        <dbReference type="ARBA" id="ARBA00023136"/>
    </source>
</evidence>
<dbReference type="EnsemblMetazoa" id="GMOY000319-RA">
    <property type="protein sequence ID" value="GMOY000319-PA"/>
    <property type="gene ID" value="GMOY000319"/>
</dbReference>
<evidence type="ECO:0000313" key="18">
    <source>
        <dbReference type="Proteomes" id="UP000092444"/>
    </source>
</evidence>
<dbReference type="GO" id="GO:0005283">
    <property type="term" value="F:amino acid:sodium symporter activity"/>
    <property type="evidence" value="ECO:0007669"/>
    <property type="project" value="TreeGrafter"/>
</dbReference>
<dbReference type="GO" id="GO:0089718">
    <property type="term" value="P:amino acid import across plasma membrane"/>
    <property type="evidence" value="ECO:0007669"/>
    <property type="project" value="TreeGrafter"/>
</dbReference>
<dbReference type="InterPro" id="IPR000175">
    <property type="entry name" value="Na/ntran_symport"/>
</dbReference>
<organism evidence="17 18">
    <name type="scientific">Glossina morsitans morsitans</name>
    <name type="common">Savannah tsetse fly</name>
    <dbReference type="NCBI Taxonomy" id="37546"/>
    <lineage>
        <taxon>Eukaryota</taxon>
        <taxon>Metazoa</taxon>
        <taxon>Ecdysozoa</taxon>
        <taxon>Arthropoda</taxon>
        <taxon>Hexapoda</taxon>
        <taxon>Insecta</taxon>
        <taxon>Pterygota</taxon>
        <taxon>Neoptera</taxon>
        <taxon>Endopterygota</taxon>
        <taxon>Diptera</taxon>
        <taxon>Brachycera</taxon>
        <taxon>Muscomorpha</taxon>
        <taxon>Hippoboscoidea</taxon>
        <taxon>Glossinidae</taxon>
        <taxon>Glossina</taxon>
    </lineage>
</organism>
<keyword evidence="18" id="KW-1185">Reference proteome</keyword>
<dbReference type="Proteomes" id="UP000092444">
    <property type="component" value="Unassembled WGS sequence"/>
</dbReference>
<dbReference type="InterPro" id="IPR037272">
    <property type="entry name" value="SNS_sf"/>
</dbReference>
<evidence type="ECO:0000256" key="15">
    <source>
        <dbReference type="PIRSR" id="PIRSR600175-1"/>
    </source>
</evidence>
<evidence type="ECO:0000256" key="13">
    <source>
        <dbReference type="ARBA" id="ARBA00037785"/>
    </source>
</evidence>
<protein>
    <recommendedName>
        <fullName evidence="14">Sodium-dependent nutrient amino acid transporter 1</fullName>
    </recommendedName>
</protein>
<evidence type="ECO:0000256" key="11">
    <source>
        <dbReference type="ARBA" id="ARBA00023180"/>
    </source>
</evidence>
<dbReference type="PROSITE" id="PS50267">
    <property type="entry name" value="NA_NEUROTRAN_SYMP_3"/>
    <property type="match status" value="1"/>
</dbReference>
<dbReference type="VEuPathDB" id="VectorBase:GMOY000319"/>
<comment type="subcellular location">
    <subcellularLocation>
        <location evidence="1">Membrane</location>
        <topology evidence="1">Multi-pass membrane protein</topology>
    </subcellularLocation>
</comment>
<evidence type="ECO:0000256" key="7">
    <source>
        <dbReference type="ARBA" id="ARBA00022989"/>
    </source>
</evidence>
<dbReference type="PANTHER" id="PTHR11616">
    <property type="entry name" value="SODIUM/CHLORIDE DEPENDENT TRANSPORTER"/>
    <property type="match status" value="1"/>
</dbReference>
<comment type="function">
    <text evidence="13">Unusual broad substrate spectrum amino acid:sodium cotransporter that promotes absorption of the D isomers of essential amino acids. Neutral amino acids are the preferred substrates, especially methionine and phenylalanine.</text>
</comment>
<sequence>MYEEDLQTVGKNISNHNQNLNRLDTYTSLLAGFSIFGILGHLAHGIGTDDIGSLLKGDLELAFISYPNAVAKFENMPQIFSVLLFLMLLLLGIGSNMGMNLTLQLYLNFRRL</sequence>
<dbReference type="GO" id="GO:0005886">
    <property type="term" value="C:plasma membrane"/>
    <property type="evidence" value="ECO:0007669"/>
    <property type="project" value="TreeGrafter"/>
</dbReference>
<keyword evidence="9" id="KW-0406">Ion transport</keyword>
<keyword evidence="15" id="KW-0479">Metal-binding</keyword>
<keyword evidence="12" id="KW-0739">Sodium transport</keyword>
<evidence type="ECO:0000256" key="2">
    <source>
        <dbReference type="ARBA" id="ARBA00006459"/>
    </source>
</evidence>
<keyword evidence="6" id="KW-0029">Amino-acid transport</keyword>